<dbReference type="Proteomes" id="UP000520814">
    <property type="component" value="Unassembled WGS sequence"/>
</dbReference>
<evidence type="ECO:0000256" key="5">
    <source>
        <dbReference type="ARBA" id="ARBA00022989"/>
    </source>
</evidence>
<comment type="caution">
    <text evidence="8">The sequence shown here is derived from an EMBL/GenBank/DDBJ whole genome shotgun (WGS) entry which is preliminary data.</text>
</comment>
<proteinExistence type="predicted"/>
<keyword evidence="3" id="KW-0378">Hydrolase</keyword>
<evidence type="ECO:0000256" key="7">
    <source>
        <dbReference type="ARBA" id="ARBA00023136"/>
    </source>
</evidence>
<keyword evidence="5" id="KW-1133">Transmembrane helix</keyword>
<dbReference type="Pfam" id="PF16317">
    <property type="entry name" value="Glyco_hydro_99"/>
    <property type="match status" value="1"/>
</dbReference>
<evidence type="ECO:0000256" key="3">
    <source>
        <dbReference type="ARBA" id="ARBA00022801"/>
    </source>
</evidence>
<keyword evidence="2" id="KW-0812">Transmembrane</keyword>
<dbReference type="PANTHER" id="PTHR13572:SF4">
    <property type="entry name" value="RE57134P"/>
    <property type="match status" value="1"/>
</dbReference>
<keyword evidence="6" id="KW-0333">Golgi apparatus</keyword>
<dbReference type="RefSeq" id="WP_184203917.1">
    <property type="nucleotide sequence ID" value="NZ_JACHGW010000009.1"/>
</dbReference>
<evidence type="ECO:0000256" key="2">
    <source>
        <dbReference type="ARBA" id="ARBA00022692"/>
    </source>
</evidence>
<keyword evidence="4" id="KW-0735">Signal-anchor</keyword>
<comment type="subcellular location">
    <subcellularLocation>
        <location evidence="1">Golgi apparatus membrane</location>
        <topology evidence="1">Single-pass type II membrane protein</topology>
    </subcellularLocation>
</comment>
<dbReference type="EMBL" id="JACHGW010000009">
    <property type="protein sequence ID" value="MBB6053828.1"/>
    <property type="molecule type" value="Genomic_DNA"/>
</dbReference>
<evidence type="ECO:0000313" key="9">
    <source>
        <dbReference type="Proteomes" id="UP000520814"/>
    </source>
</evidence>
<accession>A0A7W9SWS4</accession>
<sequence>MMPIVLTHYMPWFVAKPFRAVWGWHWTMNTFNPERQVSGKESQDKREIASHYYPLIGPYDSGDPAVLEYHLLLMKLSGIDGVIVDWYGLSDHLDYPILHQNTITLLKIAVKLGLKYAICYEDQTIPRLVEAKKLAATERVAHARRELSWLQQNWLREPGYVHLTGKPLLLSFGSDGLTDSEWSEVLSSKPGAPLYFSEHRKRSAATGRFDWPIPKDFPTSLDRFYHPQERQEQLIPVAFPRFHDCYAEGKAQATLGVISDDNGKTWKATLERALKSGADVIQLATWNDWGEGTGIEPTVEFGYRDLEVLQKLRGKKADLALPLRLYRLRQRVAPKAELDTVAQLLASGATSSAASLLKQVEQNGASS</sequence>
<keyword evidence="7" id="KW-0472">Membrane</keyword>
<dbReference type="Gene3D" id="3.20.20.80">
    <property type="entry name" value="Glycosidases"/>
    <property type="match status" value="1"/>
</dbReference>
<dbReference type="InterPro" id="IPR026071">
    <property type="entry name" value="Glyco_Hydrolase_99"/>
</dbReference>
<dbReference type="PANTHER" id="PTHR13572">
    <property type="entry name" value="ENDO-ALPHA-1,2-MANNOSIDASE"/>
    <property type="match status" value="1"/>
</dbReference>
<dbReference type="CDD" id="cd11575">
    <property type="entry name" value="GH99_GH71_like_3"/>
    <property type="match status" value="1"/>
</dbReference>
<dbReference type="AlphaFoldDB" id="A0A7W9SWS4"/>
<evidence type="ECO:0000256" key="4">
    <source>
        <dbReference type="ARBA" id="ARBA00022968"/>
    </source>
</evidence>
<evidence type="ECO:0000256" key="6">
    <source>
        <dbReference type="ARBA" id="ARBA00023034"/>
    </source>
</evidence>
<protein>
    <recommendedName>
        <fullName evidence="10">Glycosyl hydrolase family 99</fullName>
    </recommendedName>
</protein>
<dbReference type="GO" id="GO:0004559">
    <property type="term" value="F:alpha-mannosidase activity"/>
    <property type="evidence" value="ECO:0007669"/>
    <property type="project" value="TreeGrafter"/>
</dbReference>
<evidence type="ECO:0008006" key="10">
    <source>
        <dbReference type="Google" id="ProtNLM"/>
    </source>
</evidence>
<evidence type="ECO:0000313" key="8">
    <source>
        <dbReference type="EMBL" id="MBB6053828.1"/>
    </source>
</evidence>
<keyword evidence="9" id="KW-1185">Reference proteome</keyword>
<reference evidence="8 9" key="1">
    <citation type="submission" date="2020-08" db="EMBL/GenBank/DDBJ databases">
        <title>Genomic Encyclopedia of Type Strains, Phase IV (KMG-IV): sequencing the most valuable type-strain genomes for metagenomic binning, comparative biology and taxonomic classification.</title>
        <authorList>
            <person name="Goeker M."/>
        </authorList>
    </citation>
    <scope>NUCLEOTIDE SEQUENCE [LARGE SCALE GENOMIC DNA]</scope>
    <source>
        <strain evidence="8 9">DSM 23562</strain>
    </source>
</reference>
<evidence type="ECO:0000256" key="1">
    <source>
        <dbReference type="ARBA" id="ARBA00004323"/>
    </source>
</evidence>
<gene>
    <name evidence="8" type="ORF">HNQ39_005675</name>
</gene>
<name>A0A7W9SWS4_ARMRO</name>
<organism evidence="8 9">
    <name type="scientific">Armatimonas rosea</name>
    <dbReference type="NCBI Taxonomy" id="685828"/>
    <lineage>
        <taxon>Bacteria</taxon>
        <taxon>Bacillati</taxon>
        <taxon>Armatimonadota</taxon>
        <taxon>Armatimonadia</taxon>
        <taxon>Armatimonadales</taxon>
        <taxon>Armatimonadaceae</taxon>
        <taxon>Armatimonas</taxon>
    </lineage>
</organism>